<sequence length="180" mass="20587">MPHRNFRPRSTQKAAQRAFSAPIDNLPTQRLDLRSYQGGPTMQADSATRMEGVYRSSDDYWWSGWIIGANGEVYRFQHSDIDANETAYSVGEGVTFRPDGRFAREIRRSGDRIAPFRTDVEEEIARQETYPTEGDHPAPTASASEPRQYRTITVGWWAWPLAFGIMAGFVYLYLLGWRLS</sequence>
<keyword evidence="3" id="KW-1185">Reference proteome</keyword>
<reference evidence="2 3" key="1">
    <citation type="submission" date="2018-10" db="EMBL/GenBank/DDBJ databases">
        <title>Notoacmeibacter sp. M2BS9Y-3-1, whole genome shotgun sequence.</title>
        <authorList>
            <person name="Tuo L."/>
        </authorList>
    </citation>
    <scope>NUCLEOTIDE SEQUENCE [LARGE SCALE GENOMIC DNA]</scope>
    <source>
        <strain evidence="2 3">M2BS9Y-3-1</strain>
    </source>
</reference>
<organism evidence="2 3">
    <name type="scientific">Notoacmeibacter ruber</name>
    <dbReference type="NCBI Taxonomy" id="2670375"/>
    <lineage>
        <taxon>Bacteria</taxon>
        <taxon>Pseudomonadati</taxon>
        <taxon>Pseudomonadota</taxon>
        <taxon>Alphaproteobacteria</taxon>
        <taxon>Hyphomicrobiales</taxon>
        <taxon>Notoacmeibacteraceae</taxon>
        <taxon>Notoacmeibacter</taxon>
    </lineage>
</organism>
<evidence type="ECO:0000256" key="1">
    <source>
        <dbReference type="SAM" id="Phobius"/>
    </source>
</evidence>
<name>A0A3L7JF72_9HYPH</name>
<comment type="caution">
    <text evidence="2">The sequence shown here is derived from an EMBL/GenBank/DDBJ whole genome shotgun (WGS) entry which is preliminary data.</text>
</comment>
<feature type="transmembrane region" description="Helical" evidence="1">
    <location>
        <begin position="154"/>
        <end position="174"/>
    </location>
</feature>
<evidence type="ECO:0000313" key="3">
    <source>
        <dbReference type="Proteomes" id="UP000281094"/>
    </source>
</evidence>
<keyword evidence="1" id="KW-1133">Transmembrane helix</keyword>
<keyword evidence="1" id="KW-0812">Transmembrane</keyword>
<keyword evidence="1" id="KW-0472">Membrane</keyword>
<protein>
    <submittedName>
        <fullName evidence="2">Uncharacterized protein</fullName>
    </submittedName>
</protein>
<evidence type="ECO:0000313" key="2">
    <source>
        <dbReference type="EMBL" id="RLQ89130.1"/>
    </source>
</evidence>
<dbReference type="Proteomes" id="UP000281094">
    <property type="component" value="Unassembled WGS sequence"/>
</dbReference>
<dbReference type="EMBL" id="RCWN01000001">
    <property type="protein sequence ID" value="RLQ89130.1"/>
    <property type="molecule type" value="Genomic_DNA"/>
</dbReference>
<dbReference type="AlphaFoldDB" id="A0A3L7JF72"/>
<gene>
    <name evidence="2" type="ORF">D8780_13645</name>
</gene>
<proteinExistence type="predicted"/>
<accession>A0A3L7JF72</accession>